<name>A0A4P7NDW8_PYROR</name>
<organism evidence="7 8">
    <name type="scientific">Pyricularia oryzae</name>
    <name type="common">Rice blast fungus</name>
    <name type="synonym">Magnaporthe oryzae</name>
    <dbReference type="NCBI Taxonomy" id="318829"/>
    <lineage>
        <taxon>Eukaryota</taxon>
        <taxon>Fungi</taxon>
        <taxon>Dikarya</taxon>
        <taxon>Ascomycota</taxon>
        <taxon>Pezizomycotina</taxon>
        <taxon>Sordariomycetes</taxon>
        <taxon>Sordariomycetidae</taxon>
        <taxon>Magnaporthales</taxon>
        <taxon>Pyriculariaceae</taxon>
        <taxon>Pyricularia</taxon>
    </lineage>
</organism>
<evidence type="ECO:0000313" key="8">
    <source>
        <dbReference type="Proteomes" id="UP000294847"/>
    </source>
</evidence>
<feature type="transmembrane region" description="Helical" evidence="5">
    <location>
        <begin position="331"/>
        <end position="356"/>
    </location>
</feature>
<feature type="transmembrane region" description="Helical" evidence="5">
    <location>
        <begin position="445"/>
        <end position="467"/>
    </location>
</feature>
<dbReference type="Gene3D" id="1.20.1250.20">
    <property type="entry name" value="MFS general substrate transporter like domains"/>
    <property type="match status" value="1"/>
</dbReference>
<evidence type="ECO:0000256" key="5">
    <source>
        <dbReference type="SAM" id="Phobius"/>
    </source>
</evidence>
<dbReference type="PANTHER" id="PTHR23502:SF47">
    <property type="entry name" value="MAJOR FACILITATOR SUPERFAMILY (MFS) PROFILE DOMAIN-CONTAINING PROTEIN-RELATED"/>
    <property type="match status" value="1"/>
</dbReference>
<evidence type="ECO:0000313" key="7">
    <source>
        <dbReference type="EMBL" id="QBZ59800.1"/>
    </source>
</evidence>
<feature type="transmembrane region" description="Helical" evidence="5">
    <location>
        <begin position="177"/>
        <end position="200"/>
    </location>
</feature>
<evidence type="ECO:0000256" key="3">
    <source>
        <dbReference type="ARBA" id="ARBA00022989"/>
    </source>
</evidence>
<dbReference type="Proteomes" id="UP000294847">
    <property type="component" value="Chromosome 3"/>
</dbReference>
<feature type="transmembrane region" description="Helical" evidence="5">
    <location>
        <begin position="49"/>
        <end position="75"/>
    </location>
</feature>
<evidence type="ECO:0000256" key="4">
    <source>
        <dbReference type="ARBA" id="ARBA00023136"/>
    </source>
</evidence>
<dbReference type="InterPro" id="IPR020846">
    <property type="entry name" value="MFS_dom"/>
</dbReference>
<dbReference type="SUPFAM" id="SSF103473">
    <property type="entry name" value="MFS general substrate transporter"/>
    <property type="match status" value="1"/>
</dbReference>
<gene>
    <name evidence="7" type="ORF">PoMZ_04764</name>
</gene>
<evidence type="ECO:0000256" key="1">
    <source>
        <dbReference type="ARBA" id="ARBA00004141"/>
    </source>
</evidence>
<proteinExistence type="predicted"/>
<feature type="domain" description="Major facilitator superfamily (MFS) profile" evidence="6">
    <location>
        <begin position="49"/>
        <end position="538"/>
    </location>
</feature>
<keyword evidence="2 5" id="KW-0812">Transmembrane</keyword>
<keyword evidence="3 5" id="KW-1133">Transmembrane helix</keyword>
<feature type="transmembrane region" description="Helical" evidence="5">
    <location>
        <begin position="376"/>
        <end position="398"/>
    </location>
</feature>
<dbReference type="InterPro" id="IPR011701">
    <property type="entry name" value="MFS"/>
</dbReference>
<dbReference type="EMBL" id="CP034206">
    <property type="protein sequence ID" value="QBZ59800.1"/>
    <property type="molecule type" value="Genomic_DNA"/>
</dbReference>
<evidence type="ECO:0000259" key="6">
    <source>
        <dbReference type="PROSITE" id="PS50850"/>
    </source>
</evidence>
<sequence length="618" mass="66185">MTTLSSAARSGEEIGSVFLVAEDGTLLSLPIPSNSPDDPLSWSLRKRCVALAILVTFGIFSMAIQQLPGLLFVAFEREFGKEPAGPFSIDHLGTVPALFMGIGAIFWVACSLLLGRRPVILLCALVVAIATACASVTSSLVHLLVALSIQGFGNGATLGAILLAVVDLTFIHQRPGAIAATWALGGTMSQLILALVPYSVDTSLDWRSAYKFWSIPSFVVFLLALLFVPETYFVRPPVALDGRILVQGAAEKMRVYEGWDQVAGGGPPIVSLEHGFQRHAAMAATPRTTSAAGGGAGGDARGRTKLWLRQMRIRKAKGADWRSAVAFFPQLAICLVNPLIFWVCLFTAVSFAGMMLTGTTYPMVLVSPPYSLSARAVGFVSLASAAGALAAWPAAGYLTARVTNSCTRRSHGVRHAEVYLFAFVQPVVAGVLSLVLYGVAIRFEWPAACIYVAYGLSTFSYITNGVANTLWATAVFPQWAAAAIAVVGGVSPILSFGFTYAIPPWLYSQGYLGASLELAAVLLVLGLVFVPIAFWGRNVRQYINNRWATYQAGAVRPQNSTSANDSQDHRDRTGVGAHLLLTRHVPNYGPLPPLISNYVRLPRSGRLSNTTFQTRGWV</sequence>
<dbReference type="GO" id="GO:0005886">
    <property type="term" value="C:plasma membrane"/>
    <property type="evidence" value="ECO:0007669"/>
    <property type="project" value="TreeGrafter"/>
</dbReference>
<dbReference type="GO" id="GO:0022857">
    <property type="term" value="F:transmembrane transporter activity"/>
    <property type="evidence" value="ECO:0007669"/>
    <property type="project" value="InterPro"/>
</dbReference>
<evidence type="ECO:0000256" key="2">
    <source>
        <dbReference type="ARBA" id="ARBA00022692"/>
    </source>
</evidence>
<feature type="transmembrane region" description="Helical" evidence="5">
    <location>
        <begin position="151"/>
        <end position="170"/>
    </location>
</feature>
<feature type="transmembrane region" description="Helical" evidence="5">
    <location>
        <begin position="121"/>
        <end position="145"/>
    </location>
</feature>
<accession>A0A4P7NDW8</accession>
<keyword evidence="4 5" id="KW-0472">Membrane</keyword>
<feature type="transmembrane region" description="Helical" evidence="5">
    <location>
        <begin position="479"/>
        <end position="502"/>
    </location>
</feature>
<dbReference type="InterPro" id="IPR036259">
    <property type="entry name" value="MFS_trans_sf"/>
</dbReference>
<dbReference type="Pfam" id="PF07690">
    <property type="entry name" value="MFS_1"/>
    <property type="match status" value="1"/>
</dbReference>
<protein>
    <recommendedName>
        <fullName evidence="6">Major facilitator superfamily (MFS) profile domain-containing protein</fullName>
    </recommendedName>
</protein>
<comment type="subcellular location">
    <subcellularLocation>
        <location evidence="1">Membrane</location>
        <topology evidence="1">Multi-pass membrane protein</topology>
    </subcellularLocation>
</comment>
<dbReference type="PROSITE" id="PS50850">
    <property type="entry name" value="MFS"/>
    <property type="match status" value="1"/>
</dbReference>
<reference evidence="7 8" key="1">
    <citation type="journal article" date="2019" name="Mol. Biol. Evol.">
        <title>Blast fungal genomes show frequent chromosomal changes, gene gains and losses, and effector gene turnover.</title>
        <authorList>
            <person name="Gomez Luciano L.B."/>
            <person name="Jason Tsai I."/>
            <person name="Chuma I."/>
            <person name="Tosa Y."/>
            <person name="Chen Y.H."/>
            <person name="Li J.Y."/>
            <person name="Li M.Y."/>
            <person name="Jade Lu M.Y."/>
            <person name="Nakayashiki H."/>
            <person name="Li W.H."/>
        </authorList>
    </citation>
    <scope>NUCLEOTIDE SEQUENCE [LARGE SCALE GENOMIC DNA]</scope>
    <source>
        <strain evidence="7">MZ5-1-6</strain>
    </source>
</reference>
<feature type="transmembrane region" description="Helical" evidence="5">
    <location>
        <begin position="95"/>
        <end position="114"/>
    </location>
</feature>
<feature type="transmembrane region" description="Helical" evidence="5">
    <location>
        <begin position="418"/>
        <end position="439"/>
    </location>
</feature>
<dbReference type="AlphaFoldDB" id="A0A4P7NDW8"/>
<dbReference type="PANTHER" id="PTHR23502">
    <property type="entry name" value="MAJOR FACILITATOR SUPERFAMILY"/>
    <property type="match status" value="1"/>
</dbReference>
<feature type="transmembrane region" description="Helical" evidence="5">
    <location>
        <begin position="514"/>
        <end position="536"/>
    </location>
</feature>
<feature type="transmembrane region" description="Helical" evidence="5">
    <location>
        <begin position="212"/>
        <end position="234"/>
    </location>
</feature>